<evidence type="ECO:0008006" key="4">
    <source>
        <dbReference type="Google" id="ProtNLM"/>
    </source>
</evidence>
<keyword evidence="1" id="KW-1133">Transmembrane helix</keyword>
<comment type="caution">
    <text evidence="2">The sequence shown here is derived from an EMBL/GenBank/DDBJ whole genome shotgun (WGS) entry which is preliminary data.</text>
</comment>
<sequence length="72" mass="8159">MFLAEEAAKKTTSNFDPFDVFIIAFTVIILIGFLRLLKAPEKNKFAIGFAGVSLLVFLFLDYLMIKNWLGLL</sequence>
<reference evidence="3" key="1">
    <citation type="journal article" date="2019" name="Int. J. Syst. Evol. Microbiol.">
        <title>The Global Catalogue of Microorganisms (GCM) 10K type strain sequencing project: providing services to taxonomists for standard genome sequencing and annotation.</title>
        <authorList>
            <consortium name="The Broad Institute Genomics Platform"/>
            <consortium name="The Broad Institute Genome Sequencing Center for Infectious Disease"/>
            <person name="Wu L."/>
            <person name="Ma J."/>
        </authorList>
    </citation>
    <scope>NUCLEOTIDE SEQUENCE [LARGE SCALE GENOMIC DNA]</scope>
    <source>
        <strain evidence="3">KCTC 3950</strain>
    </source>
</reference>
<proteinExistence type="predicted"/>
<accession>A0ABW5PKY2</accession>
<gene>
    <name evidence="2" type="ORF">ACFSUF_24570</name>
</gene>
<dbReference type="EMBL" id="JBHUME010000019">
    <property type="protein sequence ID" value="MFD2615586.1"/>
    <property type="molecule type" value="Genomic_DNA"/>
</dbReference>
<feature type="transmembrane region" description="Helical" evidence="1">
    <location>
        <begin position="20"/>
        <end position="38"/>
    </location>
</feature>
<protein>
    <recommendedName>
        <fullName evidence="4">DUF2759 family protein</fullName>
    </recommendedName>
</protein>
<dbReference type="RefSeq" id="WP_377607590.1">
    <property type="nucleotide sequence ID" value="NZ_JBHUME010000019.1"/>
</dbReference>
<evidence type="ECO:0000256" key="1">
    <source>
        <dbReference type="SAM" id="Phobius"/>
    </source>
</evidence>
<keyword evidence="1" id="KW-0472">Membrane</keyword>
<keyword evidence="3" id="KW-1185">Reference proteome</keyword>
<keyword evidence="1" id="KW-0812">Transmembrane</keyword>
<feature type="transmembrane region" description="Helical" evidence="1">
    <location>
        <begin position="45"/>
        <end position="65"/>
    </location>
</feature>
<dbReference type="Proteomes" id="UP001597541">
    <property type="component" value="Unassembled WGS sequence"/>
</dbReference>
<evidence type="ECO:0000313" key="2">
    <source>
        <dbReference type="EMBL" id="MFD2615586.1"/>
    </source>
</evidence>
<name>A0ABW5PKY2_9BACL</name>
<evidence type="ECO:0000313" key="3">
    <source>
        <dbReference type="Proteomes" id="UP001597541"/>
    </source>
</evidence>
<organism evidence="2 3">
    <name type="scientific">Paenibacillus gansuensis</name>
    <dbReference type="NCBI Taxonomy" id="306542"/>
    <lineage>
        <taxon>Bacteria</taxon>
        <taxon>Bacillati</taxon>
        <taxon>Bacillota</taxon>
        <taxon>Bacilli</taxon>
        <taxon>Bacillales</taxon>
        <taxon>Paenibacillaceae</taxon>
        <taxon>Paenibacillus</taxon>
    </lineage>
</organism>